<sequence length="151" mass="16253">MESEEEEEFPPLIYEESFVETSGGASADRPQSAGGMWCSAPWLAFGLISFCLPASAGATGLDHDPEEVAQPALNGDHGSARHGGFYIDDRYGVDITAPLHRTDKHGIADIFTRPLPPQALFYDNSSFYGIEPNSEGSDTDSGYGSDMDEVD</sequence>
<feature type="region of interest" description="Disordered" evidence="1">
    <location>
        <begin position="129"/>
        <end position="151"/>
    </location>
</feature>
<dbReference type="EMBL" id="LGRX02035943">
    <property type="protein sequence ID" value="KAK3232568.1"/>
    <property type="molecule type" value="Genomic_DNA"/>
</dbReference>
<proteinExistence type="predicted"/>
<dbReference type="AlphaFoldDB" id="A0AAE0EL69"/>
<organism evidence="2 3">
    <name type="scientific">Cymbomonas tetramitiformis</name>
    <dbReference type="NCBI Taxonomy" id="36881"/>
    <lineage>
        <taxon>Eukaryota</taxon>
        <taxon>Viridiplantae</taxon>
        <taxon>Chlorophyta</taxon>
        <taxon>Pyramimonadophyceae</taxon>
        <taxon>Pyramimonadales</taxon>
        <taxon>Pyramimonadaceae</taxon>
        <taxon>Cymbomonas</taxon>
    </lineage>
</organism>
<keyword evidence="3" id="KW-1185">Reference proteome</keyword>
<reference evidence="2 3" key="1">
    <citation type="journal article" date="2015" name="Genome Biol. Evol.">
        <title>Comparative Genomics of a Bacterivorous Green Alga Reveals Evolutionary Causalities and Consequences of Phago-Mixotrophic Mode of Nutrition.</title>
        <authorList>
            <person name="Burns J.A."/>
            <person name="Paasch A."/>
            <person name="Narechania A."/>
            <person name="Kim E."/>
        </authorList>
    </citation>
    <scope>NUCLEOTIDE SEQUENCE [LARGE SCALE GENOMIC DNA]</scope>
    <source>
        <strain evidence="2 3">PLY_AMNH</strain>
    </source>
</reference>
<evidence type="ECO:0000313" key="3">
    <source>
        <dbReference type="Proteomes" id="UP001190700"/>
    </source>
</evidence>
<protein>
    <submittedName>
        <fullName evidence="2">Uncharacterized protein</fullName>
    </submittedName>
</protein>
<gene>
    <name evidence="2" type="ORF">CYMTET_57072</name>
</gene>
<name>A0AAE0EL69_9CHLO</name>
<comment type="caution">
    <text evidence="2">The sequence shown here is derived from an EMBL/GenBank/DDBJ whole genome shotgun (WGS) entry which is preliminary data.</text>
</comment>
<dbReference type="Proteomes" id="UP001190700">
    <property type="component" value="Unassembled WGS sequence"/>
</dbReference>
<evidence type="ECO:0000313" key="2">
    <source>
        <dbReference type="EMBL" id="KAK3232568.1"/>
    </source>
</evidence>
<accession>A0AAE0EL69</accession>
<evidence type="ECO:0000256" key="1">
    <source>
        <dbReference type="SAM" id="MobiDB-lite"/>
    </source>
</evidence>